<accession>A0ACC2UVG4</accession>
<sequence length="278" mass="30093">MSVPGGGAYSFSLTTFSPSGKLVQIEHALAAVQAGATSLGIKAKNGVVIATEKKNPSLLIDDSSLEKVAIICPNIGFVYSGMGPDFRVLVTKARKIAQAYWKVYGEYPPVKVLVADVAAIVQKSTQQGGVRPYGVSLLIAGWDSHRGQSLYQVDPSGSFWAWKASAIGKNMVNAKTFLEKRYVGIECQPLNYLPNLISLPLPFDGVRYNDDISLEDAIHTALLTLKEGFEGQISEKTIEIGIATTPTSPDQMQAKSGERLPPTFRKLTEAEIRDYLAL</sequence>
<evidence type="ECO:0000313" key="1">
    <source>
        <dbReference type="EMBL" id="KAJ9091044.1"/>
    </source>
</evidence>
<organism evidence="1 2">
    <name type="scientific">Naganishia cerealis</name>
    <dbReference type="NCBI Taxonomy" id="610337"/>
    <lineage>
        <taxon>Eukaryota</taxon>
        <taxon>Fungi</taxon>
        <taxon>Dikarya</taxon>
        <taxon>Basidiomycota</taxon>
        <taxon>Agaricomycotina</taxon>
        <taxon>Tremellomycetes</taxon>
        <taxon>Filobasidiales</taxon>
        <taxon>Filobasidiaceae</taxon>
        <taxon>Naganishia</taxon>
    </lineage>
</organism>
<reference evidence="1" key="1">
    <citation type="submission" date="2023-04" db="EMBL/GenBank/DDBJ databases">
        <title>Draft Genome sequencing of Naganishia species isolated from polar environments using Oxford Nanopore Technology.</title>
        <authorList>
            <person name="Leo P."/>
            <person name="Venkateswaran K."/>
        </authorList>
    </citation>
    <scope>NUCLEOTIDE SEQUENCE</scope>
    <source>
        <strain evidence="1">MNA-CCFEE 5261</strain>
    </source>
</reference>
<protein>
    <submittedName>
        <fullName evidence="1">Uncharacterized protein</fullName>
    </submittedName>
</protein>
<gene>
    <name evidence="1" type="ORF">QFC19_009281</name>
</gene>
<dbReference type="Proteomes" id="UP001241377">
    <property type="component" value="Unassembled WGS sequence"/>
</dbReference>
<evidence type="ECO:0000313" key="2">
    <source>
        <dbReference type="Proteomes" id="UP001241377"/>
    </source>
</evidence>
<keyword evidence="2" id="KW-1185">Reference proteome</keyword>
<proteinExistence type="predicted"/>
<name>A0ACC2UVG4_9TREE</name>
<dbReference type="EMBL" id="JASBWR010000156">
    <property type="protein sequence ID" value="KAJ9091044.1"/>
    <property type="molecule type" value="Genomic_DNA"/>
</dbReference>
<comment type="caution">
    <text evidence="1">The sequence shown here is derived from an EMBL/GenBank/DDBJ whole genome shotgun (WGS) entry which is preliminary data.</text>
</comment>